<dbReference type="SUPFAM" id="SSF52440">
    <property type="entry name" value="PreATP-grasp domain"/>
    <property type="match status" value="1"/>
</dbReference>
<dbReference type="Gene3D" id="3.30.470.20">
    <property type="entry name" value="ATP-grasp fold, B domain"/>
    <property type="match status" value="1"/>
</dbReference>
<evidence type="ECO:0000313" key="20">
    <source>
        <dbReference type="Proteomes" id="UP000279422"/>
    </source>
</evidence>
<comment type="function">
    <text evidence="14">Cell wall formation.</text>
</comment>
<dbReference type="PIRSF" id="PIRSF039102">
    <property type="entry name" value="Ddl/VanB"/>
    <property type="match status" value="1"/>
</dbReference>
<feature type="domain" description="ATP-grasp" evidence="18">
    <location>
        <begin position="102"/>
        <end position="299"/>
    </location>
</feature>
<dbReference type="PROSITE" id="PS50975">
    <property type="entry name" value="ATP_GRASP"/>
    <property type="match status" value="1"/>
</dbReference>
<evidence type="ECO:0000256" key="11">
    <source>
        <dbReference type="ARBA" id="ARBA00022984"/>
    </source>
</evidence>
<accession>A0A497E4I2</accession>
<keyword evidence="4 14" id="KW-0963">Cytoplasm</keyword>
<evidence type="ECO:0000256" key="6">
    <source>
        <dbReference type="ARBA" id="ARBA00022723"/>
    </source>
</evidence>
<dbReference type="Pfam" id="PF07478">
    <property type="entry name" value="Dala_Dala_lig_C"/>
    <property type="match status" value="1"/>
</dbReference>
<evidence type="ECO:0000259" key="18">
    <source>
        <dbReference type="PROSITE" id="PS50975"/>
    </source>
</evidence>
<gene>
    <name evidence="14" type="primary">ddl</name>
    <name evidence="19" type="ORF">DRJ00_06580</name>
</gene>
<evidence type="ECO:0000256" key="1">
    <source>
        <dbReference type="ARBA" id="ARBA00001936"/>
    </source>
</evidence>
<evidence type="ECO:0000256" key="10">
    <source>
        <dbReference type="ARBA" id="ARBA00022960"/>
    </source>
</evidence>
<evidence type="ECO:0000256" key="13">
    <source>
        <dbReference type="ARBA" id="ARBA00023316"/>
    </source>
</evidence>
<dbReference type="EMBL" id="QMPZ01000106">
    <property type="protein sequence ID" value="RLE08293.1"/>
    <property type="molecule type" value="Genomic_DNA"/>
</dbReference>
<comment type="pathway">
    <text evidence="14">Cell wall biogenesis; peptidoglycan biosynthesis.</text>
</comment>
<keyword evidence="5 14" id="KW-0436">Ligase</keyword>
<comment type="cofactor">
    <cofactor evidence="16">
        <name>Mg(2+)</name>
        <dbReference type="ChEBI" id="CHEBI:18420"/>
    </cofactor>
    <cofactor evidence="16">
        <name>Mn(2+)</name>
        <dbReference type="ChEBI" id="CHEBI:29035"/>
    </cofactor>
    <text evidence="16">Binds 2 magnesium or manganese ions per subunit.</text>
</comment>
<evidence type="ECO:0000256" key="17">
    <source>
        <dbReference type="PROSITE-ProRule" id="PRU00409"/>
    </source>
</evidence>
<dbReference type="PANTHER" id="PTHR23132:SF23">
    <property type="entry name" value="D-ALANINE--D-ALANINE LIGASE B"/>
    <property type="match status" value="1"/>
</dbReference>
<proteinExistence type="inferred from homology"/>
<dbReference type="SUPFAM" id="SSF56059">
    <property type="entry name" value="Glutathione synthetase ATP-binding domain-like"/>
    <property type="match status" value="1"/>
</dbReference>
<evidence type="ECO:0000256" key="16">
    <source>
        <dbReference type="PIRSR" id="PIRSR039102-3"/>
    </source>
</evidence>
<dbReference type="GO" id="GO:0046872">
    <property type="term" value="F:metal ion binding"/>
    <property type="evidence" value="ECO:0007669"/>
    <property type="project" value="UniProtKB-KW"/>
</dbReference>
<evidence type="ECO:0000256" key="15">
    <source>
        <dbReference type="PIRSR" id="PIRSR039102-1"/>
    </source>
</evidence>
<sequence length="314" mass="35315">MKEKICVLKGGISPEREISLKSGEAVERGLREAGYKTFSLDSRDRNFFDQLVEERPDVVFIALHGTYGEDGTIQGWLELAGITYTGSGVLASALAMDKANSRRILISEGILFPRFRVVERGREDGISLKFPLPWVVKPVRGGSTLGVSLVKEEGKLREALKEAFRYDGSCAIIEEYIRGREITVGIIDDPEPKVLPIIEILSKNELYDYKAKYTDGFCEFVVPASLKKNEYLKVEEMALRVYRALGCRDFARIDMIVKDGEPYLLEVNTIPGMTEKSLLPRAAQAKGISFASLVEKIVKAALRRKEERKNKMKR</sequence>
<dbReference type="PROSITE" id="PS00843">
    <property type="entry name" value="DALA_DALA_LIGASE_1"/>
    <property type="match status" value="1"/>
</dbReference>
<dbReference type="AlphaFoldDB" id="A0A497E4I2"/>
<feature type="active site" evidence="15">
    <location>
        <position position="277"/>
    </location>
</feature>
<feature type="binding site" evidence="16">
    <location>
        <position position="266"/>
    </location>
    <ligand>
        <name>Mg(2+)</name>
        <dbReference type="ChEBI" id="CHEBI:18420"/>
        <label>1</label>
    </ligand>
</feature>
<dbReference type="NCBIfam" id="NF002378">
    <property type="entry name" value="PRK01372.1"/>
    <property type="match status" value="1"/>
</dbReference>
<dbReference type="InterPro" id="IPR013815">
    <property type="entry name" value="ATP_grasp_subdomain_1"/>
</dbReference>
<dbReference type="GO" id="GO:0008360">
    <property type="term" value="P:regulation of cell shape"/>
    <property type="evidence" value="ECO:0007669"/>
    <property type="project" value="UniProtKB-KW"/>
</dbReference>
<evidence type="ECO:0000256" key="5">
    <source>
        <dbReference type="ARBA" id="ARBA00022598"/>
    </source>
</evidence>
<dbReference type="GO" id="GO:0071555">
    <property type="term" value="P:cell wall organization"/>
    <property type="evidence" value="ECO:0007669"/>
    <property type="project" value="UniProtKB-KW"/>
</dbReference>
<comment type="subcellular location">
    <subcellularLocation>
        <location evidence="2 14">Cytoplasm</location>
    </subcellularLocation>
</comment>
<feature type="active site" evidence="15">
    <location>
        <position position="143"/>
    </location>
</feature>
<dbReference type="InterPro" id="IPR016185">
    <property type="entry name" value="PreATP-grasp_dom_sf"/>
</dbReference>
<dbReference type="GO" id="GO:0005524">
    <property type="term" value="F:ATP binding"/>
    <property type="evidence" value="ECO:0007669"/>
    <property type="project" value="UniProtKB-UniRule"/>
</dbReference>
<evidence type="ECO:0000256" key="2">
    <source>
        <dbReference type="ARBA" id="ARBA00004496"/>
    </source>
</evidence>
<evidence type="ECO:0000313" key="19">
    <source>
        <dbReference type="EMBL" id="RLE08293.1"/>
    </source>
</evidence>
<keyword evidence="11 14" id="KW-0573">Peptidoglycan synthesis</keyword>
<dbReference type="InterPro" id="IPR011127">
    <property type="entry name" value="Dala_Dala_lig_N"/>
</dbReference>
<keyword evidence="10 14" id="KW-0133">Cell shape</keyword>
<protein>
    <recommendedName>
        <fullName evidence="14">D-alanine--D-alanine ligase</fullName>
        <ecNumber evidence="14">6.3.2.4</ecNumber>
    </recommendedName>
    <alternativeName>
        <fullName evidence="14">D-Ala-D-Ala ligase</fullName>
    </alternativeName>
    <alternativeName>
        <fullName evidence="14">D-alanylalanine synthetase</fullName>
    </alternativeName>
</protein>
<keyword evidence="13 14" id="KW-0961">Cell wall biogenesis/degradation</keyword>
<dbReference type="InterPro" id="IPR011095">
    <property type="entry name" value="Dala_Dala_lig_C"/>
</dbReference>
<dbReference type="Gene3D" id="3.30.1490.20">
    <property type="entry name" value="ATP-grasp fold, A domain"/>
    <property type="match status" value="1"/>
</dbReference>
<comment type="similarity">
    <text evidence="3 14">Belongs to the D-alanine--D-alanine ligase family.</text>
</comment>
<keyword evidence="12 16" id="KW-0464">Manganese</keyword>
<comment type="cofactor">
    <cofactor evidence="1">
        <name>Mn(2+)</name>
        <dbReference type="ChEBI" id="CHEBI:29035"/>
    </cofactor>
</comment>
<evidence type="ECO:0000256" key="14">
    <source>
        <dbReference type="HAMAP-Rule" id="MF_00047"/>
    </source>
</evidence>
<comment type="catalytic activity">
    <reaction evidence="14">
        <text>2 D-alanine + ATP = D-alanyl-D-alanine + ADP + phosphate + H(+)</text>
        <dbReference type="Rhea" id="RHEA:11224"/>
        <dbReference type="ChEBI" id="CHEBI:15378"/>
        <dbReference type="ChEBI" id="CHEBI:30616"/>
        <dbReference type="ChEBI" id="CHEBI:43474"/>
        <dbReference type="ChEBI" id="CHEBI:57416"/>
        <dbReference type="ChEBI" id="CHEBI:57822"/>
        <dbReference type="ChEBI" id="CHEBI:456216"/>
        <dbReference type="EC" id="6.3.2.4"/>
    </reaction>
</comment>
<feature type="binding site" evidence="16">
    <location>
        <position position="266"/>
    </location>
    <ligand>
        <name>Mg(2+)</name>
        <dbReference type="ChEBI" id="CHEBI:18420"/>
        <label>2</label>
    </ligand>
</feature>
<organism evidence="19 20">
    <name type="scientific">Aerophobetes bacterium</name>
    <dbReference type="NCBI Taxonomy" id="2030807"/>
    <lineage>
        <taxon>Bacteria</taxon>
        <taxon>Candidatus Aerophobota</taxon>
    </lineage>
</organism>
<dbReference type="Pfam" id="PF01820">
    <property type="entry name" value="Dala_Dala_lig_N"/>
    <property type="match status" value="1"/>
</dbReference>
<feature type="binding site" evidence="16">
    <location>
        <position position="254"/>
    </location>
    <ligand>
        <name>Mg(2+)</name>
        <dbReference type="ChEBI" id="CHEBI:18420"/>
        <label>1</label>
    </ligand>
</feature>
<dbReference type="UniPathway" id="UPA00219"/>
<dbReference type="Gene3D" id="3.40.50.20">
    <property type="match status" value="1"/>
</dbReference>
<comment type="caution">
    <text evidence="19">The sequence shown here is derived from an EMBL/GenBank/DDBJ whole genome shotgun (WGS) entry which is preliminary data.</text>
</comment>
<evidence type="ECO:0000256" key="4">
    <source>
        <dbReference type="ARBA" id="ARBA00022490"/>
    </source>
</evidence>
<dbReference type="Proteomes" id="UP000279422">
    <property type="component" value="Unassembled WGS sequence"/>
</dbReference>
<name>A0A497E4I2_UNCAE</name>
<dbReference type="GO" id="GO:0009252">
    <property type="term" value="P:peptidoglycan biosynthetic process"/>
    <property type="evidence" value="ECO:0007669"/>
    <property type="project" value="UniProtKB-UniRule"/>
</dbReference>
<dbReference type="HAMAP" id="MF_00047">
    <property type="entry name" value="Dala_Dala_lig"/>
    <property type="match status" value="1"/>
</dbReference>
<keyword evidence="7 17" id="KW-0547">Nucleotide-binding</keyword>
<dbReference type="PROSITE" id="PS00844">
    <property type="entry name" value="DALA_DALA_LIGASE_2"/>
    <property type="match status" value="1"/>
</dbReference>
<evidence type="ECO:0000256" key="9">
    <source>
        <dbReference type="ARBA" id="ARBA00022842"/>
    </source>
</evidence>
<keyword evidence="9 16" id="KW-0460">Magnesium</keyword>
<keyword evidence="6 16" id="KW-0479">Metal-binding</keyword>
<dbReference type="GO" id="GO:0005737">
    <property type="term" value="C:cytoplasm"/>
    <property type="evidence" value="ECO:0007669"/>
    <property type="project" value="UniProtKB-SubCell"/>
</dbReference>
<dbReference type="InterPro" id="IPR005905">
    <property type="entry name" value="D_ala_D_ala"/>
</dbReference>
<dbReference type="EC" id="6.3.2.4" evidence="14"/>
<dbReference type="InterPro" id="IPR011761">
    <property type="entry name" value="ATP-grasp"/>
</dbReference>
<reference evidence="19 20" key="1">
    <citation type="submission" date="2018-06" db="EMBL/GenBank/DDBJ databases">
        <title>Extensive metabolic versatility and redundancy in microbially diverse, dynamic hydrothermal sediments.</title>
        <authorList>
            <person name="Dombrowski N."/>
            <person name="Teske A."/>
            <person name="Baker B.J."/>
        </authorList>
    </citation>
    <scope>NUCLEOTIDE SEQUENCE [LARGE SCALE GENOMIC DNA]</scope>
    <source>
        <strain evidence="19">B47_G16</strain>
    </source>
</reference>
<dbReference type="PANTHER" id="PTHR23132">
    <property type="entry name" value="D-ALANINE--D-ALANINE LIGASE"/>
    <property type="match status" value="1"/>
</dbReference>
<dbReference type="NCBIfam" id="TIGR01205">
    <property type="entry name" value="D_ala_D_alaTIGR"/>
    <property type="match status" value="1"/>
</dbReference>
<evidence type="ECO:0000256" key="3">
    <source>
        <dbReference type="ARBA" id="ARBA00010871"/>
    </source>
</evidence>
<dbReference type="FunFam" id="3.30.470.20:FF:000008">
    <property type="entry name" value="D-alanine--D-alanine ligase"/>
    <property type="match status" value="1"/>
</dbReference>
<evidence type="ECO:0000256" key="12">
    <source>
        <dbReference type="ARBA" id="ARBA00023211"/>
    </source>
</evidence>
<dbReference type="InterPro" id="IPR000291">
    <property type="entry name" value="D-Ala_lig_Van_CS"/>
</dbReference>
<evidence type="ECO:0000256" key="8">
    <source>
        <dbReference type="ARBA" id="ARBA00022840"/>
    </source>
</evidence>
<feature type="binding site" evidence="16">
    <location>
        <position position="268"/>
    </location>
    <ligand>
        <name>Mg(2+)</name>
        <dbReference type="ChEBI" id="CHEBI:18420"/>
        <label>2</label>
    </ligand>
</feature>
<keyword evidence="8 17" id="KW-0067">ATP-binding</keyword>
<dbReference type="GO" id="GO:0008716">
    <property type="term" value="F:D-alanine-D-alanine ligase activity"/>
    <property type="evidence" value="ECO:0007669"/>
    <property type="project" value="UniProtKB-UniRule"/>
</dbReference>
<evidence type="ECO:0000256" key="7">
    <source>
        <dbReference type="ARBA" id="ARBA00022741"/>
    </source>
</evidence>
<feature type="active site" evidence="15">
    <location>
        <position position="15"/>
    </location>
</feature>